<sequence>MLKNNKITSCRWEFYVIIFIESQLLCYFGQGIPAVKVHMAVPVRNVENFLSVLAPHRGYILINIISYPLRLSTLVVKNPDIIGHTSGVSLPCPELPEYIIISQLLAIRGERCKPPIFKRYGNRHPSL</sequence>
<evidence type="ECO:0000313" key="1">
    <source>
        <dbReference type="EMBL" id="MPM49953.1"/>
    </source>
</evidence>
<proteinExistence type="predicted"/>
<organism evidence="1">
    <name type="scientific">bioreactor metagenome</name>
    <dbReference type="NCBI Taxonomy" id="1076179"/>
    <lineage>
        <taxon>unclassified sequences</taxon>
        <taxon>metagenomes</taxon>
        <taxon>ecological metagenomes</taxon>
    </lineage>
</organism>
<dbReference type="EMBL" id="VSSQ01012744">
    <property type="protein sequence ID" value="MPM49953.1"/>
    <property type="molecule type" value="Genomic_DNA"/>
</dbReference>
<comment type="caution">
    <text evidence="1">The sequence shown here is derived from an EMBL/GenBank/DDBJ whole genome shotgun (WGS) entry which is preliminary data.</text>
</comment>
<accession>A0A645AGJ4</accession>
<reference evidence="1" key="1">
    <citation type="submission" date="2019-08" db="EMBL/GenBank/DDBJ databases">
        <authorList>
            <person name="Kucharzyk K."/>
            <person name="Murdoch R.W."/>
            <person name="Higgins S."/>
            <person name="Loffler F."/>
        </authorList>
    </citation>
    <scope>NUCLEOTIDE SEQUENCE</scope>
</reference>
<dbReference type="AlphaFoldDB" id="A0A645AGJ4"/>
<name>A0A645AGJ4_9ZZZZ</name>
<protein>
    <submittedName>
        <fullName evidence="1">Uncharacterized protein</fullName>
    </submittedName>
</protein>
<gene>
    <name evidence="1" type="ORF">SDC9_96687</name>
</gene>